<dbReference type="Proteomes" id="UP001601521">
    <property type="component" value="Unassembled WGS sequence"/>
</dbReference>
<dbReference type="EMBL" id="JBIALX010000001">
    <property type="protein sequence ID" value="MFF0452090.1"/>
    <property type="molecule type" value="Genomic_DNA"/>
</dbReference>
<accession>A0ABW6NAD5</accession>
<reference evidence="1 2" key="1">
    <citation type="submission" date="2024-10" db="EMBL/GenBank/DDBJ databases">
        <title>The Natural Products Discovery Center: Release of the First 8490 Sequenced Strains for Exploring Actinobacteria Biosynthetic Diversity.</title>
        <authorList>
            <person name="Kalkreuter E."/>
            <person name="Kautsar S.A."/>
            <person name="Yang D."/>
            <person name="Bader C.D."/>
            <person name="Teijaro C.N."/>
            <person name="Fluegel L."/>
            <person name="Davis C.M."/>
            <person name="Simpson J.R."/>
            <person name="Lauterbach L."/>
            <person name="Steele A.D."/>
            <person name="Gui C."/>
            <person name="Meng S."/>
            <person name="Li G."/>
            <person name="Viehrig K."/>
            <person name="Ye F."/>
            <person name="Su P."/>
            <person name="Kiefer A.F."/>
            <person name="Nichols A."/>
            <person name="Cepeda A.J."/>
            <person name="Yan W."/>
            <person name="Fan B."/>
            <person name="Jiang Y."/>
            <person name="Adhikari A."/>
            <person name="Zheng C.-J."/>
            <person name="Schuster L."/>
            <person name="Cowan T.M."/>
            <person name="Smanski M.J."/>
            <person name="Chevrette M.G."/>
            <person name="De Carvalho L.P.S."/>
            <person name="Shen B."/>
        </authorList>
    </citation>
    <scope>NUCLEOTIDE SEQUENCE [LARGE SCALE GENOMIC DNA]</scope>
    <source>
        <strain evidence="1 2">NPDC004550</strain>
    </source>
</reference>
<keyword evidence="2" id="KW-1185">Reference proteome</keyword>
<evidence type="ECO:0000313" key="2">
    <source>
        <dbReference type="Proteomes" id="UP001601521"/>
    </source>
</evidence>
<name>A0ABW6NAD5_9NOCA</name>
<comment type="caution">
    <text evidence="1">The sequence shown here is derived from an EMBL/GenBank/DDBJ whole genome shotgun (WGS) entry which is preliminary data.</text>
</comment>
<sequence length="111" mass="12360">MFTHFGLLRPLDIHALSLPPHTDSSGTEREGSITIYPHGQVQANEPNLMFDLSYEEAEQLGAALLTLAADARKGIYNEEGKRLIDFSRAEDLKRAWVALMREEDEGSTSAE</sequence>
<proteinExistence type="predicted"/>
<gene>
    <name evidence="1" type="ORF">ACFYTH_01845</name>
</gene>
<evidence type="ECO:0000313" key="1">
    <source>
        <dbReference type="EMBL" id="MFF0452090.1"/>
    </source>
</evidence>
<dbReference type="RefSeq" id="WP_387248224.1">
    <property type="nucleotide sequence ID" value="NZ_JBIALX010000001.1"/>
</dbReference>
<protein>
    <submittedName>
        <fullName evidence="1">Uncharacterized protein</fullName>
    </submittedName>
</protein>
<organism evidence="1 2">
    <name type="scientific">Nocardia africana</name>
    <dbReference type="NCBI Taxonomy" id="134964"/>
    <lineage>
        <taxon>Bacteria</taxon>
        <taxon>Bacillati</taxon>
        <taxon>Actinomycetota</taxon>
        <taxon>Actinomycetes</taxon>
        <taxon>Mycobacteriales</taxon>
        <taxon>Nocardiaceae</taxon>
        <taxon>Nocardia</taxon>
    </lineage>
</organism>